<sequence length="75" mass="8094">MLSACAQHKKAWLGAPVELNGTAGEFCKIAIAEIDGSPNLDLALLARAVTYIDRDHAMPLNADKIGWFSQPEKSI</sequence>
<evidence type="ECO:0000313" key="1">
    <source>
        <dbReference type="EMBL" id="TFV43232.1"/>
    </source>
</evidence>
<reference evidence="1 2" key="1">
    <citation type="submission" date="2019-03" db="EMBL/GenBank/DDBJ databases">
        <title>Bradyrhizobium diversity isolated from nodules of Chamaecrista fasciculata.</title>
        <authorList>
            <person name="Klepa M.S."/>
            <person name="Urquiaga M.O."/>
            <person name="Hungria M."/>
            <person name="Delamuta J.R."/>
        </authorList>
    </citation>
    <scope>NUCLEOTIDE SEQUENCE [LARGE SCALE GENOMIC DNA]</scope>
    <source>
        <strain evidence="1 2">CNPSo 3448</strain>
    </source>
</reference>
<accession>A0A4Y9LND3</accession>
<proteinExistence type="predicted"/>
<keyword evidence="2" id="KW-1185">Reference proteome</keyword>
<name>A0A4Y9LND3_9BRAD</name>
<dbReference type="Proteomes" id="UP000297966">
    <property type="component" value="Unassembled WGS sequence"/>
</dbReference>
<gene>
    <name evidence="1" type="ORF">E4K65_33985</name>
</gene>
<dbReference type="EMBL" id="SPQT01000025">
    <property type="protein sequence ID" value="TFV43232.1"/>
    <property type="molecule type" value="Genomic_DNA"/>
</dbReference>
<evidence type="ECO:0000313" key="2">
    <source>
        <dbReference type="Proteomes" id="UP000297966"/>
    </source>
</evidence>
<comment type="caution">
    <text evidence="1">The sequence shown here is derived from an EMBL/GenBank/DDBJ whole genome shotgun (WGS) entry which is preliminary data.</text>
</comment>
<dbReference type="RefSeq" id="WP_135177846.1">
    <property type="nucleotide sequence ID" value="NZ_SPQT01000025.1"/>
</dbReference>
<protein>
    <submittedName>
        <fullName evidence="1">Uncharacterized protein</fullName>
    </submittedName>
</protein>
<dbReference type="AlphaFoldDB" id="A0A4Y9LND3"/>
<organism evidence="1 2">
    <name type="scientific">Bradyrhizobium niftali</name>
    <dbReference type="NCBI Taxonomy" id="2560055"/>
    <lineage>
        <taxon>Bacteria</taxon>
        <taxon>Pseudomonadati</taxon>
        <taxon>Pseudomonadota</taxon>
        <taxon>Alphaproteobacteria</taxon>
        <taxon>Hyphomicrobiales</taxon>
        <taxon>Nitrobacteraceae</taxon>
        <taxon>Bradyrhizobium</taxon>
    </lineage>
</organism>